<comment type="similarity">
    <text evidence="1">Belongs to the nitroreductase family.</text>
</comment>
<reference evidence="4" key="1">
    <citation type="submission" date="2021-07" db="EMBL/GenBank/DDBJ databases">
        <title>New genus and species of the family Alcaligenaceae.</title>
        <authorList>
            <person name="Hahn M.W."/>
        </authorList>
    </citation>
    <scope>NUCLEOTIDE SEQUENCE</scope>
    <source>
        <strain evidence="4">LF4-65</strain>
    </source>
</reference>
<keyword evidence="2" id="KW-0560">Oxidoreductase</keyword>
<dbReference type="CDD" id="cd02137">
    <property type="entry name" value="MhqN-like"/>
    <property type="match status" value="1"/>
</dbReference>
<dbReference type="GO" id="GO:0016491">
    <property type="term" value="F:oxidoreductase activity"/>
    <property type="evidence" value="ECO:0007669"/>
    <property type="project" value="UniProtKB-KW"/>
</dbReference>
<evidence type="ECO:0000313" key="5">
    <source>
        <dbReference type="Proteomes" id="UP000739565"/>
    </source>
</evidence>
<dbReference type="RefSeq" id="WP_259660013.1">
    <property type="nucleotide sequence ID" value="NZ_JAHXRI010000004.1"/>
</dbReference>
<dbReference type="PANTHER" id="PTHR43673:SF12">
    <property type="entry name" value="PROTEIN DRGA"/>
    <property type="match status" value="1"/>
</dbReference>
<protein>
    <submittedName>
        <fullName evidence="4">Nitroreductase family protein</fullName>
    </submittedName>
</protein>
<keyword evidence="5" id="KW-1185">Reference proteome</keyword>
<dbReference type="InterPro" id="IPR029479">
    <property type="entry name" value="Nitroreductase"/>
</dbReference>
<name>A0A953T1R7_9BURK</name>
<dbReference type="EMBL" id="JAHXRI010000004">
    <property type="protein sequence ID" value="MBZ1349595.1"/>
    <property type="molecule type" value="Genomic_DNA"/>
</dbReference>
<dbReference type="Proteomes" id="UP000739565">
    <property type="component" value="Unassembled WGS sequence"/>
</dbReference>
<proteinExistence type="inferred from homology"/>
<sequence>MNNTIKALLEERISANWFDPARSLSREQIEELVRLATLAPTAFNYQNWKFVAVQSKDAKERLKAVSYGQQKVVDAAVTFIVCGKMQAHKGLAHSIAPTVAAGIIDQAMADSWVAMAHGGLDNNPERQRDEAIRSASMGAMTLMLAAQGMGLVSGPMIGFDPAGVAKEFNLSADDVPVMLVAIGYSAPGNWPQKPRLPVKEVLSIV</sequence>
<dbReference type="Pfam" id="PF00881">
    <property type="entry name" value="Nitroreductase"/>
    <property type="match status" value="1"/>
</dbReference>
<comment type="caution">
    <text evidence="4">The sequence shown here is derived from an EMBL/GenBank/DDBJ whole genome shotgun (WGS) entry which is preliminary data.</text>
</comment>
<dbReference type="SUPFAM" id="SSF55469">
    <property type="entry name" value="FMN-dependent nitroreductase-like"/>
    <property type="match status" value="1"/>
</dbReference>
<accession>A0A953T1R7</accession>
<evidence type="ECO:0000256" key="1">
    <source>
        <dbReference type="ARBA" id="ARBA00007118"/>
    </source>
</evidence>
<evidence type="ECO:0000256" key="2">
    <source>
        <dbReference type="ARBA" id="ARBA00023002"/>
    </source>
</evidence>
<dbReference type="Gene3D" id="3.40.109.10">
    <property type="entry name" value="NADH Oxidase"/>
    <property type="match status" value="1"/>
</dbReference>
<feature type="domain" description="Nitroreductase" evidence="3">
    <location>
        <begin position="10"/>
        <end position="184"/>
    </location>
</feature>
<gene>
    <name evidence="4" type="ORF">KZZ10_02960</name>
</gene>
<organism evidence="4 5">
    <name type="scientific">Zwartia hollandica</name>
    <dbReference type="NCBI Taxonomy" id="324606"/>
    <lineage>
        <taxon>Bacteria</taxon>
        <taxon>Pseudomonadati</taxon>
        <taxon>Pseudomonadota</taxon>
        <taxon>Betaproteobacteria</taxon>
        <taxon>Burkholderiales</taxon>
        <taxon>Alcaligenaceae</taxon>
        <taxon>Zwartia</taxon>
    </lineage>
</organism>
<dbReference type="AlphaFoldDB" id="A0A953T1R7"/>
<dbReference type="PANTHER" id="PTHR43673">
    <property type="entry name" value="NAD(P)H NITROREDUCTASE YDGI-RELATED"/>
    <property type="match status" value="1"/>
</dbReference>
<dbReference type="InterPro" id="IPR000415">
    <property type="entry name" value="Nitroreductase-like"/>
</dbReference>
<evidence type="ECO:0000313" key="4">
    <source>
        <dbReference type="EMBL" id="MBZ1349595.1"/>
    </source>
</evidence>
<evidence type="ECO:0000259" key="3">
    <source>
        <dbReference type="Pfam" id="PF00881"/>
    </source>
</evidence>